<keyword evidence="1" id="KW-0560">Oxidoreductase</keyword>
<comment type="caution">
    <text evidence="4">The sequence shown here is derived from an EMBL/GenBank/DDBJ whole genome shotgun (WGS) entry which is preliminary data.</text>
</comment>
<dbReference type="Gene3D" id="3.40.309.10">
    <property type="entry name" value="Aldehyde Dehydrogenase, Chain A, domain 2"/>
    <property type="match status" value="1"/>
</dbReference>
<organism evidence="4 5">
    <name type="scientific">Pseudocohnilembus persalinus</name>
    <name type="common">Ciliate</name>
    <dbReference type="NCBI Taxonomy" id="266149"/>
    <lineage>
        <taxon>Eukaryota</taxon>
        <taxon>Sar</taxon>
        <taxon>Alveolata</taxon>
        <taxon>Ciliophora</taxon>
        <taxon>Intramacronucleata</taxon>
        <taxon>Oligohymenophorea</taxon>
        <taxon>Scuticociliatia</taxon>
        <taxon>Philasterida</taxon>
        <taxon>Pseudocohnilembidae</taxon>
        <taxon>Pseudocohnilembus</taxon>
    </lineage>
</organism>
<evidence type="ECO:0000259" key="3">
    <source>
        <dbReference type="Pfam" id="PF00171"/>
    </source>
</evidence>
<dbReference type="InterPro" id="IPR016160">
    <property type="entry name" value="Ald_DH_CS_CYS"/>
</dbReference>
<dbReference type="InterPro" id="IPR016161">
    <property type="entry name" value="Ald_DH/histidinol_DH"/>
</dbReference>
<keyword evidence="5" id="KW-1185">Reference proteome</keyword>
<dbReference type="PROSITE" id="PS00070">
    <property type="entry name" value="ALDEHYDE_DEHYDR_CYS"/>
    <property type="match status" value="1"/>
</dbReference>
<dbReference type="PANTHER" id="PTHR43217:SF1">
    <property type="entry name" value="SUCCINATE SEMIALDEHYDE DEHYDROGENASE [NAD(P)+] SAD"/>
    <property type="match status" value="1"/>
</dbReference>
<feature type="coiled-coil region" evidence="2">
    <location>
        <begin position="43"/>
        <end position="70"/>
    </location>
</feature>
<dbReference type="GO" id="GO:0004777">
    <property type="term" value="F:succinate-semialdehyde dehydrogenase (NAD+) activity"/>
    <property type="evidence" value="ECO:0007669"/>
    <property type="project" value="TreeGrafter"/>
</dbReference>
<evidence type="ECO:0000313" key="4">
    <source>
        <dbReference type="EMBL" id="KRX03570.1"/>
    </source>
</evidence>
<name>A0A0V0QMS7_PSEPJ</name>
<evidence type="ECO:0000256" key="1">
    <source>
        <dbReference type="ARBA" id="ARBA00023002"/>
    </source>
</evidence>
<dbReference type="InterPro" id="IPR015590">
    <property type="entry name" value="Aldehyde_DH_dom"/>
</dbReference>
<dbReference type="OMA" id="ELSPCSY"/>
<dbReference type="Pfam" id="PF00171">
    <property type="entry name" value="Aldedh"/>
    <property type="match status" value="1"/>
</dbReference>
<gene>
    <name evidence="4" type="ORF">PPERSA_04122</name>
</gene>
<dbReference type="PANTHER" id="PTHR43217">
    <property type="entry name" value="SUCCINATE SEMIALDEHYDE DEHYDROGENASE [NAD(P)+] SAD"/>
    <property type="match status" value="1"/>
</dbReference>
<dbReference type="SUPFAM" id="SSF53720">
    <property type="entry name" value="ALDH-like"/>
    <property type="match status" value="1"/>
</dbReference>
<dbReference type="AlphaFoldDB" id="A0A0V0QMS7"/>
<evidence type="ECO:0000256" key="2">
    <source>
        <dbReference type="SAM" id="Coils"/>
    </source>
</evidence>
<dbReference type="EMBL" id="LDAU01000129">
    <property type="protein sequence ID" value="KRX03570.1"/>
    <property type="molecule type" value="Genomic_DNA"/>
</dbReference>
<protein>
    <submittedName>
        <fullName evidence="4">Aldehyde/histidinol dehydrogenase</fullName>
    </submittedName>
</protein>
<feature type="domain" description="Aldehyde dehydrogenase" evidence="3">
    <location>
        <begin position="11"/>
        <end position="449"/>
    </location>
</feature>
<dbReference type="Proteomes" id="UP000054937">
    <property type="component" value="Unassembled WGS sequence"/>
</dbReference>
<dbReference type="InterPro" id="IPR016163">
    <property type="entry name" value="Ald_DH_C"/>
</dbReference>
<sequence>MSDEAFLSYNFKGELIDKFPFESDSKIKEKIKIANNAFCTHKATSLKERMEKLQKLAEIVEDNMEEDAKLMSTEMGKPYKESIEEIKISIAHCRFYARKLEEFLQTKELKVNNSKQKIYHEPLGAIYIITPFNFPHFQIFKPAVTSIAMGNSVLVRPSSSTPKCGLVIEKRFQDAGFGKVYQNIFSSLDQLEMIVSDKLIKGISFTGSAKAGSHIASVAGKYLKKSVMELGGSDPFIVLEDADLKKSVKSAVAGRFQDCGQVCCASKRFIIHEKLYDDFKERLIQETKSLNVGYPLEKDTDIGPLARKDLLENIERQVKMSVDQGGKILLGGKRINKPGYFYEPTIVEINSLSNILFQEETFGPVLPLFKVKTDLEAIQVANDTEYGLGGSVFGEEEHATKIARKIQTGMSYVNTITQTDPSIPFGGCKSSGYGRECGEEGLKEFSNLRLLWIN</sequence>
<keyword evidence="2" id="KW-0175">Coiled coil</keyword>
<evidence type="ECO:0000313" key="5">
    <source>
        <dbReference type="Proteomes" id="UP000054937"/>
    </source>
</evidence>
<dbReference type="FunFam" id="3.40.309.10:FF:000009">
    <property type="entry name" value="Aldehyde dehydrogenase A"/>
    <property type="match status" value="1"/>
</dbReference>
<dbReference type="OrthoDB" id="310895at2759"/>
<accession>A0A0V0QMS7</accession>
<dbReference type="InterPro" id="IPR047110">
    <property type="entry name" value="GABD/Sad-like"/>
</dbReference>
<dbReference type="InParanoid" id="A0A0V0QMS7"/>
<dbReference type="InterPro" id="IPR016162">
    <property type="entry name" value="Ald_DH_N"/>
</dbReference>
<reference evidence="4 5" key="1">
    <citation type="journal article" date="2015" name="Sci. Rep.">
        <title>Genome of the facultative scuticociliatosis pathogen Pseudocohnilembus persalinus provides insight into its virulence through horizontal gene transfer.</title>
        <authorList>
            <person name="Xiong J."/>
            <person name="Wang G."/>
            <person name="Cheng J."/>
            <person name="Tian M."/>
            <person name="Pan X."/>
            <person name="Warren A."/>
            <person name="Jiang C."/>
            <person name="Yuan D."/>
            <person name="Miao W."/>
        </authorList>
    </citation>
    <scope>NUCLEOTIDE SEQUENCE [LARGE SCALE GENOMIC DNA]</scope>
    <source>
        <strain evidence="4">36N120E</strain>
    </source>
</reference>
<proteinExistence type="predicted"/>
<dbReference type="Gene3D" id="3.40.605.10">
    <property type="entry name" value="Aldehyde Dehydrogenase, Chain A, domain 1"/>
    <property type="match status" value="1"/>
</dbReference>